<evidence type="ECO:0000313" key="3">
    <source>
        <dbReference type="Proteomes" id="UP000604730"/>
    </source>
</evidence>
<dbReference type="EMBL" id="JAEPRJ010000001">
    <property type="protein sequence ID" value="MBK5896896.1"/>
    <property type="molecule type" value="Genomic_DNA"/>
</dbReference>
<protein>
    <submittedName>
        <fullName evidence="2">Immunity protein 12</fullName>
    </submittedName>
</protein>
<evidence type="ECO:0000313" key="2">
    <source>
        <dbReference type="EMBL" id="MBK5896896.1"/>
    </source>
</evidence>
<proteinExistence type="predicted"/>
<comment type="caution">
    <text evidence="2">The sequence shown here is derived from an EMBL/GenBank/DDBJ whole genome shotgun (WGS) entry which is preliminary data.</text>
</comment>
<dbReference type="Proteomes" id="UP000604730">
    <property type="component" value="Unassembled WGS sequence"/>
</dbReference>
<organism evidence="2 3">
    <name type="scientific">Catonella massiliensis</name>
    <dbReference type="NCBI Taxonomy" id="2799636"/>
    <lineage>
        <taxon>Bacteria</taxon>
        <taxon>Bacillati</taxon>
        <taxon>Bacillota</taxon>
        <taxon>Clostridia</taxon>
        <taxon>Lachnospirales</taxon>
        <taxon>Lachnospiraceae</taxon>
        <taxon>Catonella</taxon>
    </lineage>
</organism>
<sequence>MKVNMNVIVGGTDDELNSILSAARTIRKEMKSLFESFEIEALQKMDICVCLSGNISKYYSESGIYQASYYLKTKKFIVYVHFCSNEWNSGKKENVSKFLKMYNDYLLELSDIIKKKMAKHKLDFDSKCYEDIIRRVFENVEEYA</sequence>
<reference evidence="2 3" key="1">
    <citation type="submission" date="2021-01" db="EMBL/GenBank/DDBJ databases">
        <title>Isolation and description of Catonella massiliensis sp. nov., a novel Catonella species, isolated from a stable periodontitis subject.</title>
        <authorList>
            <person name="Antezack A."/>
            <person name="Boxberger M."/>
            <person name="La Scola B."/>
            <person name="Monnet-Corti V."/>
        </authorList>
    </citation>
    <scope>NUCLEOTIDE SEQUENCE [LARGE SCALE GENOMIC DNA]</scope>
    <source>
        <strain evidence="2 3">Marseille-Q4567</strain>
    </source>
</reference>
<evidence type="ECO:0000259" key="1">
    <source>
        <dbReference type="Pfam" id="PF15560"/>
    </source>
</evidence>
<accession>A0ABS1IYC5</accession>
<keyword evidence="3" id="KW-1185">Reference proteome</keyword>
<dbReference type="RefSeq" id="WP_208428424.1">
    <property type="nucleotide sequence ID" value="NZ_JAEPRJ010000001.1"/>
</dbReference>
<feature type="domain" description="Immunity protein 12" evidence="1">
    <location>
        <begin position="18"/>
        <end position="132"/>
    </location>
</feature>
<name>A0ABS1IYC5_9FIRM</name>
<gene>
    <name evidence="2" type="ORF">JJN12_03740</name>
</gene>
<dbReference type="Pfam" id="PF15560">
    <property type="entry name" value="Imm12"/>
    <property type="match status" value="1"/>
</dbReference>
<dbReference type="InterPro" id="IPR029088">
    <property type="entry name" value="Imm12"/>
</dbReference>